<dbReference type="AlphaFoldDB" id="A0A2S4V7J6"/>
<reference evidence="1 2" key="1">
    <citation type="submission" date="2017-12" db="EMBL/GenBank/DDBJ databases">
        <title>Gene loss provides genomic basis for host adaptation in cereal stripe rust fungi.</title>
        <authorList>
            <person name="Xia C."/>
        </authorList>
    </citation>
    <scope>NUCLEOTIDE SEQUENCE [LARGE SCALE GENOMIC DNA]</scope>
    <source>
        <strain evidence="1 2">93TX-2</strain>
    </source>
</reference>
<proteinExistence type="predicted"/>
<protein>
    <submittedName>
        <fullName evidence="1">Uncharacterized protein</fullName>
    </submittedName>
</protein>
<accession>A0A2S4V7J6</accession>
<evidence type="ECO:0000313" key="1">
    <source>
        <dbReference type="EMBL" id="POW05430.1"/>
    </source>
</evidence>
<sequence length="150" mass="16095">MRQAPGLHCSSSCRAPMFVHGGGTHHPLSWLVYHTYIHNLYVLKLSIDAHYGGQDIPPPCRVPAGLVGQGKQLPSSVSLCQPGGAPPGWPRTQSCQLGGTPLSRRVHNFFWSDCDCLCLISAILGRTSLSAVALNLGLIARGVCQEFASY</sequence>
<keyword evidence="2" id="KW-1185">Reference proteome</keyword>
<comment type="caution">
    <text evidence="1">The sequence shown here is derived from an EMBL/GenBank/DDBJ whole genome shotgun (WGS) entry which is preliminary data.</text>
</comment>
<name>A0A2S4V7J6_9BASI</name>
<dbReference type="Proteomes" id="UP000238274">
    <property type="component" value="Unassembled WGS sequence"/>
</dbReference>
<reference evidence="2" key="2">
    <citation type="journal article" date="2018" name="BMC Genomics">
        <title>Genomic insights into host adaptation between the wheat stripe rust pathogen (Puccinia striiformis f. sp. tritici) and the barley stripe rust pathogen (Puccinia striiformis f. sp. hordei).</title>
        <authorList>
            <person name="Xia C."/>
            <person name="Wang M."/>
            <person name="Yin C."/>
            <person name="Cornejo O.E."/>
            <person name="Hulbert S.H."/>
            <person name="Chen X."/>
        </authorList>
    </citation>
    <scope>NUCLEOTIDE SEQUENCE [LARGE SCALE GENOMIC DNA]</scope>
    <source>
        <strain evidence="2">93TX-2</strain>
    </source>
</reference>
<evidence type="ECO:0000313" key="2">
    <source>
        <dbReference type="Proteomes" id="UP000238274"/>
    </source>
</evidence>
<dbReference type="VEuPathDB" id="FungiDB:PSHT_10758"/>
<reference evidence="2" key="3">
    <citation type="journal article" date="2018" name="Mol. Plant Microbe Interact.">
        <title>Genome sequence resources for the wheat stripe rust pathogen (Puccinia striiformis f. sp. tritici) and the barley stripe rust pathogen (Puccinia striiformis f. sp. hordei).</title>
        <authorList>
            <person name="Xia C."/>
            <person name="Wang M."/>
            <person name="Yin C."/>
            <person name="Cornejo O.E."/>
            <person name="Hulbert S.H."/>
            <person name="Chen X."/>
        </authorList>
    </citation>
    <scope>NUCLEOTIDE SEQUENCE [LARGE SCALE GENOMIC DNA]</scope>
    <source>
        <strain evidence="2">93TX-2</strain>
    </source>
</reference>
<organism evidence="1 2">
    <name type="scientific">Puccinia striiformis</name>
    <dbReference type="NCBI Taxonomy" id="27350"/>
    <lineage>
        <taxon>Eukaryota</taxon>
        <taxon>Fungi</taxon>
        <taxon>Dikarya</taxon>
        <taxon>Basidiomycota</taxon>
        <taxon>Pucciniomycotina</taxon>
        <taxon>Pucciniomycetes</taxon>
        <taxon>Pucciniales</taxon>
        <taxon>Pucciniaceae</taxon>
        <taxon>Puccinia</taxon>
    </lineage>
</organism>
<gene>
    <name evidence="1" type="ORF">PSHT_10758</name>
</gene>
<dbReference type="EMBL" id="PKSM01000171">
    <property type="protein sequence ID" value="POW05430.1"/>
    <property type="molecule type" value="Genomic_DNA"/>
</dbReference>